<dbReference type="SUPFAM" id="SSF53067">
    <property type="entry name" value="Actin-like ATPase domain"/>
    <property type="match status" value="1"/>
</dbReference>
<evidence type="ECO:0000313" key="2">
    <source>
        <dbReference type="EMBL" id="MEJ1248098.1"/>
    </source>
</evidence>
<keyword evidence="1" id="KW-1133">Transmembrane helix</keyword>
<keyword evidence="1" id="KW-0812">Transmembrane</keyword>
<feature type="transmembrane region" description="Helical" evidence="1">
    <location>
        <begin position="218"/>
        <end position="236"/>
    </location>
</feature>
<keyword evidence="3" id="KW-1185">Reference proteome</keyword>
<comment type="caution">
    <text evidence="2">The sequence shown here is derived from an EMBL/GenBank/DDBJ whole genome shotgun (WGS) entry which is preliminary data.</text>
</comment>
<sequence length="382" mass="42006">MPSIPDQLAQSLSRIGVRYAQSPVPRFLRWWGGELRACLPVRWRHRFHVAERAVLLRRDDDAYAVSLQQGSALEELGRIPALPAEGLPAALNGLLDEDFREVRRILLVPSDAVLRRTLHLPAAALENLAGVIGFELDRQTPFRAEQVHHDSRVLPHAADARQIPVQLGLITRERMARELADVDGLASTLSAVDSADAAGARAGFNFLPAELRARRAHTFAWLMGGLALATLFFLWLGMSRIIDNRADAIVRLTAEVEAQRDEARAVTRLRDELDAAVAGANFLAVEKLDQPSMLLLLDELTRKLPDDTFIERLSVTRGELTLAGQSGQAPKLVELLQDSVTFRSPSLSGPIQPDSRTGKDRFNIAARFGKPAEDGDAPDAGR</sequence>
<evidence type="ECO:0000313" key="3">
    <source>
        <dbReference type="Proteomes" id="UP001364472"/>
    </source>
</evidence>
<protein>
    <submittedName>
        <fullName evidence="2">PilN domain-containing protein</fullName>
    </submittedName>
</protein>
<dbReference type="PANTHER" id="PTHR40278:SF1">
    <property type="entry name" value="DNA UTILIZATION PROTEIN HOFN"/>
    <property type="match status" value="1"/>
</dbReference>
<dbReference type="InterPro" id="IPR052534">
    <property type="entry name" value="Extracell_DNA_Util/SecSys_Comp"/>
</dbReference>
<evidence type="ECO:0000256" key="1">
    <source>
        <dbReference type="SAM" id="Phobius"/>
    </source>
</evidence>
<dbReference type="EMBL" id="JBBDHC010000001">
    <property type="protein sequence ID" value="MEJ1248098.1"/>
    <property type="molecule type" value="Genomic_DNA"/>
</dbReference>
<dbReference type="Pfam" id="PF05137">
    <property type="entry name" value="PilN"/>
    <property type="match status" value="1"/>
</dbReference>
<proteinExistence type="predicted"/>
<accession>A0AAW9R1B5</accession>
<organism evidence="2 3">
    <name type="scientific">Denitratimonas tolerans</name>
    <dbReference type="NCBI Taxonomy" id="1338420"/>
    <lineage>
        <taxon>Bacteria</taxon>
        <taxon>Pseudomonadati</taxon>
        <taxon>Pseudomonadota</taxon>
        <taxon>Gammaproteobacteria</taxon>
        <taxon>Lysobacterales</taxon>
        <taxon>Lysobacteraceae</taxon>
        <taxon>Denitratimonas</taxon>
    </lineage>
</organism>
<keyword evidence="1" id="KW-0472">Membrane</keyword>
<dbReference type="InterPro" id="IPR043129">
    <property type="entry name" value="ATPase_NBD"/>
</dbReference>
<dbReference type="RefSeq" id="WP_337333820.1">
    <property type="nucleotide sequence ID" value="NZ_JBBDHC010000001.1"/>
</dbReference>
<dbReference type="InterPro" id="IPR007813">
    <property type="entry name" value="PilN"/>
</dbReference>
<dbReference type="Gene3D" id="3.30.420.380">
    <property type="match status" value="1"/>
</dbReference>
<gene>
    <name evidence="2" type="ORF">WB794_00170</name>
</gene>
<reference evidence="2 3" key="1">
    <citation type="journal article" date="2016" name="Antonie Van Leeuwenhoek">
        <title>Denitratimonas tolerans gen. nov., sp. nov., a denitrifying bacterium isolated from a bioreactor for tannery wastewater treatment.</title>
        <authorList>
            <person name="Han S.I."/>
            <person name="Kim J.O."/>
            <person name="Lee Y.R."/>
            <person name="Ekpeghere K.I."/>
            <person name="Koh S.C."/>
            <person name="Whang K.S."/>
        </authorList>
    </citation>
    <scope>NUCLEOTIDE SEQUENCE [LARGE SCALE GENOMIC DNA]</scope>
    <source>
        <strain evidence="2 3">KACC 17565</strain>
    </source>
</reference>
<name>A0AAW9R1B5_9GAMM</name>
<dbReference type="Proteomes" id="UP001364472">
    <property type="component" value="Unassembled WGS sequence"/>
</dbReference>
<dbReference type="PANTHER" id="PTHR40278">
    <property type="entry name" value="DNA UTILIZATION PROTEIN HOFN"/>
    <property type="match status" value="1"/>
</dbReference>
<dbReference type="AlphaFoldDB" id="A0AAW9R1B5"/>